<comment type="subcellular location">
    <subcellularLocation>
        <location evidence="2">Cytoplasm</location>
    </subcellularLocation>
    <subcellularLocation>
        <location evidence="1">Nucleus</location>
    </subcellularLocation>
</comment>
<dbReference type="GO" id="GO:0005681">
    <property type="term" value="C:spliceosomal complex"/>
    <property type="evidence" value="ECO:0007669"/>
    <property type="project" value="TreeGrafter"/>
</dbReference>
<dbReference type="Pfam" id="PF03517">
    <property type="entry name" value="Voldacs"/>
    <property type="match status" value="1"/>
</dbReference>
<dbReference type="Proteomes" id="UP000027265">
    <property type="component" value="Unassembled WGS sequence"/>
</dbReference>
<dbReference type="GO" id="GO:0045292">
    <property type="term" value="P:mRNA cis splicing, via spliceosome"/>
    <property type="evidence" value="ECO:0007669"/>
    <property type="project" value="TreeGrafter"/>
</dbReference>
<proteinExistence type="inferred from homology"/>
<dbReference type="GO" id="GO:0005886">
    <property type="term" value="C:plasma membrane"/>
    <property type="evidence" value="ECO:0007669"/>
    <property type="project" value="InterPro"/>
</dbReference>
<feature type="region of interest" description="Disordered" evidence="6">
    <location>
        <begin position="205"/>
        <end position="252"/>
    </location>
</feature>
<dbReference type="GO" id="GO:0006821">
    <property type="term" value="P:chloride transport"/>
    <property type="evidence" value="ECO:0007669"/>
    <property type="project" value="InterPro"/>
</dbReference>
<dbReference type="EMBL" id="KL197720">
    <property type="protein sequence ID" value="KDQ57298.1"/>
    <property type="molecule type" value="Genomic_DNA"/>
</dbReference>
<keyword evidence="5" id="KW-0539">Nucleus</keyword>
<dbReference type="PANTHER" id="PTHR21399">
    <property type="entry name" value="CHLORIDE CONDUCTANCE REGULATORY PROTEIN ICLN"/>
    <property type="match status" value="1"/>
</dbReference>
<evidence type="ECO:0000256" key="6">
    <source>
        <dbReference type="SAM" id="MobiDB-lite"/>
    </source>
</evidence>
<dbReference type="PRINTS" id="PR01348">
    <property type="entry name" value="ICLNCHANNEL"/>
</dbReference>
<protein>
    <recommendedName>
        <fullName evidence="9">Methylosome subunit pICln</fullName>
    </recommendedName>
</protein>
<keyword evidence="4" id="KW-0963">Cytoplasm</keyword>
<dbReference type="GO" id="GO:0034709">
    <property type="term" value="C:methylosome"/>
    <property type="evidence" value="ECO:0007669"/>
    <property type="project" value="InterPro"/>
</dbReference>
<evidence type="ECO:0000313" key="7">
    <source>
        <dbReference type="EMBL" id="KDQ57298.1"/>
    </source>
</evidence>
<evidence type="ECO:0000256" key="5">
    <source>
        <dbReference type="ARBA" id="ARBA00023242"/>
    </source>
</evidence>
<evidence type="ECO:0000256" key="3">
    <source>
        <dbReference type="ARBA" id="ARBA00007054"/>
    </source>
</evidence>
<keyword evidence="8" id="KW-1185">Reference proteome</keyword>
<dbReference type="InterPro" id="IPR003521">
    <property type="entry name" value="ICln"/>
</dbReference>
<accession>A0A067PR55</accession>
<evidence type="ECO:0000256" key="1">
    <source>
        <dbReference type="ARBA" id="ARBA00004123"/>
    </source>
</evidence>
<sequence length="252" mass="27155">MPAVTLTSTIPKFISPEEHKTLVTSTPASFSDIPPVLRHQEHNVSITLEPPVEGFSPEDAAQGTLYVIESVLVFMSTSGKGFQVEYPSITLHAISRAESGPSIYCQLDDGNPAAHDAPTVEDEVDEMRELNIVPQNPSALESIFEALSICASLHPDPNQDDDMDEDDDAFIDAGEGSFEVFTGTEGEELSEVGRVALEHLESIIYDPFQQPESGSAEAEAEAEEESHEHHVNGVNGDAQASEGEHPDAARST</sequence>
<dbReference type="PANTHER" id="PTHR21399:SF0">
    <property type="entry name" value="METHYLOSOME SUBUNIT PICLN"/>
    <property type="match status" value="1"/>
</dbReference>
<evidence type="ECO:0000256" key="2">
    <source>
        <dbReference type="ARBA" id="ARBA00004496"/>
    </source>
</evidence>
<dbReference type="HOGENOM" id="CLU_077804_3_0_1"/>
<name>A0A067PR55_9AGAM</name>
<dbReference type="AlphaFoldDB" id="A0A067PR55"/>
<dbReference type="GO" id="GO:0000387">
    <property type="term" value="P:spliceosomal snRNP assembly"/>
    <property type="evidence" value="ECO:0007669"/>
    <property type="project" value="InterPro"/>
</dbReference>
<dbReference type="GO" id="GO:0005829">
    <property type="term" value="C:cytosol"/>
    <property type="evidence" value="ECO:0007669"/>
    <property type="project" value="InterPro"/>
</dbReference>
<comment type="similarity">
    <text evidence="3">Belongs to the pICln (TC 1.A.47) family.</text>
</comment>
<dbReference type="InterPro" id="IPR011993">
    <property type="entry name" value="PH-like_dom_sf"/>
</dbReference>
<gene>
    <name evidence="7" type="ORF">JAAARDRAFT_35936</name>
</gene>
<evidence type="ECO:0000313" key="8">
    <source>
        <dbReference type="Proteomes" id="UP000027265"/>
    </source>
</evidence>
<dbReference type="GO" id="GO:0034715">
    <property type="term" value="C:pICln-Sm protein complex"/>
    <property type="evidence" value="ECO:0007669"/>
    <property type="project" value="InterPro"/>
</dbReference>
<evidence type="ECO:0000256" key="4">
    <source>
        <dbReference type="ARBA" id="ARBA00022490"/>
    </source>
</evidence>
<feature type="compositionally biased region" description="Basic and acidic residues" evidence="6">
    <location>
        <begin position="242"/>
        <end position="252"/>
    </location>
</feature>
<dbReference type="InterPro" id="IPR039924">
    <property type="entry name" value="ICln/Lot5/Saf5"/>
</dbReference>
<evidence type="ECO:0008006" key="9">
    <source>
        <dbReference type="Google" id="ProtNLM"/>
    </source>
</evidence>
<dbReference type="STRING" id="933084.A0A067PR55"/>
<dbReference type="GO" id="GO:0006884">
    <property type="term" value="P:cell volume homeostasis"/>
    <property type="evidence" value="ECO:0007669"/>
    <property type="project" value="InterPro"/>
</dbReference>
<dbReference type="OrthoDB" id="19714at2759"/>
<organism evidence="7 8">
    <name type="scientific">Jaapia argillacea MUCL 33604</name>
    <dbReference type="NCBI Taxonomy" id="933084"/>
    <lineage>
        <taxon>Eukaryota</taxon>
        <taxon>Fungi</taxon>
        <taxon>Dikarya</taxon>
        <taxon>Basidiomycota</taxon>
        <taxon>Agaricomycotina</taxon>
        <taxon>Agaricomycetes</taxon>
        <taxon>Agaricomycetidae</taxon>
        <taxon>Jaapiales</taxon>
        <taxon>Jaapiaceae</taxon>
        <taxon>Jaapia</taxon>
    </lineage>
</organism>
<dbReference type="InParanoid" id="A0A067PR55"/>
<reference evidence="8" key="1">
    <citation type="journal article" date="2014" name="Proc. Natl. Acad. Sci. U.S.A.">
        <title>Extensive sampling of basidiomycete genomes demonstrates inadequacy of the white-rot/brown-rot paradigm for wood decay fungi.</title>
        <authorList>
            <person name="Riley R."/>
            <person name="Salamov A.A."/>
            <person name="Brown D.W."/>
            <person name="Nagy L.G."/>
            <person name="Floudas D."/>
            <person name="Held B.W."/>
            <person name="Levasseur A."/>
            <person name="Lombard V."/>
            <person name="Morin E."/>
            <person name="Otillar R."/>
            <person name="Lindquist E.A."/>
            <person name="Sun H."/>
            <person name="LaButti K.M."/>
            <person name="Schmutz J."/>
            <person name="Jabbour D."/>
            <person name="Luo H."/>
            <person name="Baker S.E."/>
            <person name="Pisabarro A.G."/>
            <person name="Walton J.D."/>
            <person name="Blanchette R.A."/>
            <person name="Henrissat B."/>
            <person name="Martin F."/>
            <person name="Cullen D."/>
            <person name="Hibbett D.S."/>
            <person name="Grigoriev I.V."/>
        </authorList>
    </citation>
    <scope>NUCLEOTIDE SEQUENCE [LARGE SCALE GENOMIC DNA]</scope>
    <source>
        <strain evidence="8">MUCL 33604</strain>
    </source>
</reference>
<dbReference type="Gene3D" id="2.30.29.30">
    <property type="entry name" value="Pleckstrin-homology domain (PH domain)/Phosphotyrosine-binding domain (PTB)"/>
    <property type="match status" value="1"/>
</dbReference>